<evidence type="ECO:0000256" key="4">
    <source>
        <dbReference type="ARBA" id="ARBA00022490"/>
    </source>
</evidence>
<keyword evidence="6 11" id="KW-0808">Transferase</keyword>
<sequence length="642" mass="70418">MGPPTAYRILARPAISAARRRTLSTASPARVRPAPTMLLQQQQQTAVQPTTGRLWHGTRSICRRLQTRRFFETSSLSSASAASAAVPEPRDEAVAEALQNWPARITIEDINARRRRDGRLVAGTAAVADVDSFKTAPNWRQLPKARSWDHLLSRESAAREPCMLKQAAKHLKKPGLISLGGGLPSPEIFPIESLSMRVPTDFSGKAAAAGEIDSGMTTITMGKYDASQPVGATRSSGSGSGLADEYDLSIALNYGQSAGSPQMLRWVTEHTELVCRPPYADWRVCLTVGSTGALEQALRIFCDRERGDSMLTETFSFSTALETAAPLGIRAVGVAMDEQGLLPEKLDNLLSTWDVRARGGAPKPHLLYTVPTGQNPTGATQGAARRQAIYDVCRRHDVYILEDEPYYYVQMSPYAGRHHPATATVAAAAAAPLPSPDELLQSLIPSYVSIDVDGRVMRMDSFSKVLVPGSRMGWITASEQIVERFMRHGEACNQGPSGFSQAALYKLLDQTWGHAGYLQWLARLRDSYTRRRNILLDACEDHLPAGIVTWDPPVAGMFHWLKIDHTRHPDHGKRTILEIEEEIFNLCIASGVLVARGSWFVAEPDQPLAGLYFRATYAAASADAMKEAIRRFGDAVRQSFRL</sequence>
<evidence type="ECO:0000256" key="6">
    <source>
        <dbReference type="ARBA" id="ARBA00022679"/>
    </source>
</evidence>
<dbReference type="GO" id="GO:0047536">
    <property type="term" value="F:2-aminoadipate transaminase activity"/>
    <property type="evidence" value="ECO:0007669"/>
    <property type="project" value="TreeGrafter"/>
</dbReference>
<comment type="subcellular location">
    <subcellularLocation>
        <location evidence="2">Cytoplasm</location>
    </subcellularLocation>
</comment>
<feature type="domain" description="Aminotransferase class I/classII large" evidence="10">
    <location>
        <begin position="283"/>
        <end position="632"/>
    </location>
</feature>
<protein>
    <recommendedName>
        <fullName evidence="9">aromatic-amino-acid transaminase</fullName>
        <ecNumber evidence="9">2.6.1.57</ecNumber>
    </recommendedName>
</protein>
<dbReference type="OrthoDB" id="691673at2759"/>
<dbReference type="PANTHER" id="PTHR42790">
    <property type="entry name" value="AMINOTRANSFERASE"/>
    <property type="match status" value="1"/>
</dbReference>
<dbReference type="InterPro" id="IPR050859">
    <property type="entry name" value="Class-I_PLP-dep_aminotransf"/>
</dbReference>
<dbReference type="GO" id="GO:0009074">
    <property type="term" value="P:aromatic amino acid family catabolic process"/>
    <property type="evidence" value="ECO:0007669"/>
    <property type="project" value="TreeGrafter"/>
</dbReference>
<comment type="similarity">
    <text evidence="3">Belongs to the class-I pyridoxal-phosphate-dependent aminotransferase family.</text>
</comment>
<dbReference type="GO" id="GO:0019878">
    <property type="term" value="P:lysine biosynthetic process via aminoadipic acid"/>
    <property type="evidence" value="ECO:0007669"/>
    <property type="project" value="TreeGrafter"/>
</dbReference>
<dbReference type="GO" id="GO:0008793">
    <property type="term" value="F:aromatic-amino-acid transaminase activity"/>
    <property type="evidence" value="ECO:0007669"/>
    <property type="project" value="TreeGrafter"/>
</dbReference>
<dbReference type="CDD" id="cd00609">
    <property type="entry name" value="AAT_like"/>
    <property type="match status" value="1"/>
</dbReference>
<evidence type="ECO:0000256" key="5">
    <source>
        <dbReference type="ARBA" id="ARBA00022576"/>
    </source>
</evidence>
<dbReference type="Proteomes" id="UP000076874">
    <property type="component" value="Unassembled WGS sequence"/>
</dbReference>
<evidence type="ECO:0000256" key="8">
    <source>
        <dbReference type="ARBA" id="ARBA00051993"/>
    </source>
</evidence>
<reference evidence="11 12" key="1">
    <citation type="journal article" date="2016" name="Genome Biol. Evol.">
        <title>Divergent and convergent evolution of fungal pathogenicity.</title>
        <authorList>
            <person name="Shang Y."/>
            <person name="Xiao G."/>
            <person name="Zheng P."/>
            <person name="Cen K."/>
            <person name="Zhan S."/>
            <person name="Wang C."/>
        </authorList>
    </citation>
    <scope>NUCLEOTIDE SEQUENCE [LARGE SCALE GENOMIC DNA]</scope>
    <source>
        <strain evidence="11 12">RCEF 264</strain>
    </source>
</reference>
<evidence type="ECO:0000259" key="10">
    <source>
        <dbReference type="Pfam" id="PF00155"/>
    </source>
</evidence>
<organism evidence="11 12">
    <name type="scientific">Niveomyces insectorum RCEF 264</name>
    <dbReference type="NCBI Taxonomy" id="1081102"/>
    <lineage>
        <taxon>Eukaryota</taxon>
        <taxon>Fungi</taxon>
        <taxon>Dikarya</taxon>
        <taxon>Ascomycota</taxon>
        <taxon>Pezizomycotina</taxon>
        <taxon>Sordariomycetes</taxon>
        <taxon>Hypocreomycetidae</taxon>
        <taxon>Hypocreales</taxon>
        <taxon>Cordycipitaceae</taxon>
        <taxon>Niveomyces</taxon>
    </lineage>
</organism>
<evidence type="ECO:0000256" key="9">
    <source>
        <dbReference type="ARBA" id="ARBA00067014"/>
    </source>
</evidence>
<gene>
    <name evidence="11" type="ORF">SPI_08614</name>
</gene>
<dbReference type="GO" id="GO:0005737">
    <property type="term" value="C:cytoplasm"/>
    <property type="evidence" value="ECO:0007669"/>
    <property type="project" value="UniProtKB-SubCell"/>
</dbReference>
<dbReference type="PANTHER" id="PTHR42790:SF21">
    <property type="entry name" value="AROMATIC_AMINOADIPATE AMINOTRANSFERASE 1"/>
    <property type="match status" value="1"/>
</dbReference>
<dbReference type="AlphaFoldDB" id="A0A167MTR2"/>
<accession>A0A167MTR2</accession>
<dbReference type="Gene3D" id="3.40.640.10">
    <property type="entry name" value="Type I PLP-dependent aspartate aminotransferase-like (Major domain)"/>
    <property type="match status" value="1"/>
</dbReference>
<dbReference type="InterPro" id="IPR015424">
    <property type="entry name" value="PyrdxlP-dep_Trfase"/>
</dbReference>
<dbReference type="EMBL" id="AZHD01000022">
    <property type="protein sequence ID" value="OAA54743.1"/>
    <property type="molecule type" value="Genomic_DNA"/>
</dbReference>
<comment type="caution">
    <text evidence="11">The sequence shown here is derived from an EMBL/GenBank/DDBJ whole genome shotgun (WGS) entry which is preliminary data.</text>
</comment>
<keyword evidence="4" id="KW-0963">Cytoplasm</keyword>
<comment type="cofactor">
    <cofactor evidence="1">
        <name>pyridoxal 5'-phosphate</name>
        <dbReference type="ChEBI" id="CHEBI:597326"/>
    </cofactor>
</comment>
<evidence type="ECO:0000313" key="12">
    <source>
        <dbReference type="Proteomes" id="UP000076874"/>
    </source>
</evidence>
<comment type="catalytic activity">
    <reaction evidence="8">
        <text>an aromatic L-alpha-amino acid + 2-oxoglutarate = an aromatic oxo-acid + L-glutamate</text>
        <dbReference type="Rhea" id="RHEA:17533"/>
        <dbReference type="ChEBI" id="CHEBI:16810"/>
        <dbReference type="ChEBI" id="CHEBI:29985"/>
        <dbReference type="ChEBI" id="CHEBI:73309"/>
        <dbReference type="ChEBI" id="CHEBI:84824"/>
        <dbReference type="EC" id="2.6.1.57"/>
    </reaction>
</comment>
<evidence type="ECO:0000256" key="7">
    <source>
        <dbReference type="ARBA" id="ARBA00022898"/>
    </source>
</evidence>
<keyword evidence="7" id="KW-0663">Pyridoxal phosphate</keyword>
<dbReference type="GO" id="GO:0006571">
    <property type="term" value="P:tyrosine biosynthetic process"/>
    <property type="evidence" value="ECO:0007669"/>
    <property type="project" value="TreeGrafter"/>
</dbReference>
<keyword evidence="12" id="KW-1185">Reference proteome</keyword>
<evidence type="ECO:0000256" key="1">
    <source>
        <dbReference type="ARBA" id="ARBA00001933"/>
    </source>
</evidence>
<evidence type="ECO:0000313" key="11">
    <source>
        <dbReference type="EMBL" id="OAA54743.1"/>
    </source>
</evidence>
<dbReference type="STRING" id="1081102.A0A167MTR2"/>
<name>A0A167MTR2_9HYPO</name>
<dbReference type="SUPFAM" id="SSF53383">
    <property type="entry name" value="PLP-dependent transferases"/>
    <property type="match status" value="1"/>
</dbReference>
<dbReference type="EC" id="2.6.1.57" evidence="9"/>
<evidence type="ECO:0000256" key="2">
    <source>
        <dbReference type="ARBA" id="ARBA00004496"/>
    </source>
</evidence>
<dbReference type="InterPro" id="IPR004839">
    <property type="entry name" value="Aminotransferase_I/II_large"/>
</dbReference>
<dbReference type="GO" id="GO:0030170">
    <property type="term" value="F:pyridoxal phosphate binding"/>
    <property type="evidence" value="ECO:0007669"/>
    <property type="project" value="InterPro"/>
</dbReference>
<dbReference type="Pfam" id="PF00155">
    <property type="entry name" value="Aminotran_1_2"/>
    <property type="match status" value="1"/>
</dbReference>
<evidence type="ECO:0000256" key="3">
    <source>
        <dbReference type="ARBA" id="ARBA00007441"/>
    </source>
</evidence>
<proteinExistence type="inferred from homology"/>
<dbReference type="FunFam" id="3.40.640.10:FF:000074">
    <property type="entry name" value="Aromatic amino acid aminotransferase"/>
    <property type="match status" value="1"/>
</dbReference>
<keyword evidence="5 11" id="KW-0032">Aminotransferase</keyword>
<dbReference type="InterPro" id="IPR015421">
    <property type="entry name" value="PyrdxlP-dep_Trfase_major"/>
</dbReference>